<feature type="chain" id="PRO_5045585405" evidence="1">
    <location>
        <begin position="30"/>
        <end position="123"/>
    </location>
</feature>
<proteinExistence type="predicted"/>
<dbReference type="RefSeq" id="WP_394838395.1">
    <property type="nucleotide sequence ID" value="NZ_CP089929.1"/>
</dbReference>
<gene>
    <name evidence="2" type="ORF">LVJ94_15945</name>
</gene>
<evidence type="ECO:0000313" key="2">
    <source>
        <dbReference type="EMBL" id="WXB08721.1"/>
    </source>
</evidence>
<reference evidence="2" key="1">
    <citation type="submission" date="2021-12" db="EMBL/GenBank/DDBJ databases">
        <title>Discovery of the Pendulisporaceae a myxobacterial family with distinct sporulation behavior and unique specialized metabolism.</title>
        <authorList>
            <person name="Garcia R."/>
            <person name="Popoff A."/>
            <person name="Bader C.D."/>
            <person name="Loehr J."/>
            <person name="Walesch S."/>
            <person name="Walt C."/>
            <person name="Boldt J."/>
            <person name="Bunk B."/>
            <person name="Haeckl F.J.F.P.J."/>
            <person name="Gunesch A.P."/>
            <person name="Birkelbach J."/>
            <person name="Nuebel U."/>
            <person name="Pietschmann T."/>
            <person name="Bach T."/>
            <person name="Mueller R."/>
        </authorList>
    </citation>
    <scope>NUCLEOTIDE SEQUENCE</scope>
    <source>
        <strain evidence="2">MSr11367</strain>
    </source>
</reference>
<feature type="signal peptide" evidence="1">
    <location>
        <begin position="1"/>
        <end position="29"/>
    </location>
</feature>
<organism evidence="2 3">
    <name type="scientific">Pendulispora rubella</name>
    <dbReference type="NCBI Taxonomy" id="2741070"/>
    <lineage>
        <taxon>Bacteria</taxon>
        <taxon>Pseudomonadati</taxon>
        <taxon>Myxococcota</taxon>
        <taxon>Myxococcia</taxon>
        <taxon>Myxococcales</taxon>
        <taxon>Sorangiineae</taxon>
        <taxon>Pendulisporaceae</taxon>
        <taxon>Pendulispora</taxon>
    </lineage>
</organism>
<keyword evidence="3" id="KW-1185">Reference proteome</keyword>
<dbReference type="PROSITE" id="PS51257">
    <property type="entry name" value="PROKAR_LIPOPROTEIN"/>
    <property type="match status" value="1"/>
</dbReference>
<sequence>MARLSLQRIVRRFSAAFFALLVLAFVACASPTLPLPPPAIPSVSQAGEGQYRLRSEHGVEPNAIVVIINHNSALSGDDRVDGTEADAQGTWEAVIPANPGDFLDVKQEFGTMGSPLTTFQIPR</sequence>
<protein>
    <submittedName>
        <fullName evidence="2">Uncharacterized protein</fullName>
    </submittedName>
</protein>
<name>A0ABZ2LCR4_9BACT</name>
<dbReference type="Proteomes" id="UP001374803">
    <property type="component" value="Chromosome"/>
</dbReference>
<accession>A0ABZ2LCR4</accession>
<evidence type="ECO:0000313" key="3">
    <source>
        <dbReference type="Proteomes" id="UP001374803"/>
    </source>
</evidence>
<dbReference type="EMBL" id="CP089983">
    <property type="protein sequence ID" value="WXB08721.1"/>
    <property type="molecule type" value="Genomic_DNA"/>
</dbReference>
<evidence type="ECO:0000256" key="1">
    <source>
        <dbReference type="SAM" id="SignalP"/>
    </source>
</evidence>
<keyword evidence="1" id="KW-0732">Signal</keyword>